<dbReference type="Gene3D" id="1.10.510.10">
    <property type="entry name" value="Transferase(Phosphotransferase) domain 1"/>
    <property type="match status" value="1"/>
</dbReference>
<dbReference type="RefSeq" id="WP_017744487.1">
    <property type="nucleotide sequence ID" value="NZ_KQ976354.1"/>
</dbReference>
<dbReference type="Proteomes" id="UP000076925">
    <property type="component" value="Unassembled WGS sequence"/>
</dbReference>
<dbReference type="Gene3D" id="1.50.10.10">
    <property type="match status" value="1"/>
</dbReference>
<dbReference type="OrthoDB" id="9148343at2"/>
<accession>A0A139X9Q5</accession>
<dbReference type="Pfam" id="PF00069">
    <property type="entry name" value="Pkinase"/>
    <property type="match status" value="1"/>
</dbReference>
<evidence type="ECO:0000313" key="4">
    <source>
        <dbReference type="Proteomes" id="UP000076925"/>
    </source>
</evidence>
<comment type="caution">
    <text evidence="3">The sequence shown here is derived from an EMBL/GenBank/DDBJ whole genome shotgun (WGS) entry which is preliminary data.</text>
</comment>
<feature type="binding site" evidence="1">
    <location>
        <position position="826"/>
    </location>
    <ligand>
        <name>Zn(2+)</name>
        <dbReference type="ChEBI" id="CHEBI:29105"/>
    </ligand>
</feature>
<feature type="domain" description="Protein kinase" evidence="2">
    <location>
        <begin position="229"/>
        <end position="492"/>
    </location>
</feature>
<dbReference type="PROSITE" id="PS50011">
    <property type="entry name" value="PROTEIN_KINASE_DOM"/>
    <property type="match status" value="1"/>
</dbReference>
<dbReference type="AlphaFoldDB" id="A0A139X9Q5"/>
<dbReference type="GO" id="GO:0005524">
    <property type="term" value="F:ATP binding"/>
    <property type="evidence" value="ECO:0007669"/>
    <property type="project" value="InterPro"/>
</dbReference>
<evidence type="ECO:0000313" key="3">
    <source>
        <dbReference type="EMBL" id="KYC41419.1"/>
    </source>
</evidence>
<name>A0A139X9Q5_9CYAN</name>
<keyword evidence="1" id="KW-0862">Zinc</keyword>
<dbReference type="InterPro" id="IPR053235">
    <property type="entry name" value="Ser_Thr_kinase"/>
</dbReference>
<dbReference type="SMART" id="SM01260">
    <property type="entry name" value="LANC_like"/>
    <property type="match status" value="1"/>
</dbReference>
<dbReference type="InterPro" id="IPR057929">
    <property type="entry name" value="RamC_N"/>
</dbReference>
<dbReference type="PANTHER" id="PTHR24361">
    <property type="entry name" value="MITOGEN-ACTIVATED KINASE KINASE KINASE"/>
    <property type="match status" value="1"/>
</dbReference>
<dbReference type="InterPro" id="IPR007822">
    <property type="entry name" value="LANC-like"/>
</dbReference>
<keyword evidence="4" id="KW-1185">Reference proteome</keyword>
<proteinExistence type="predicted"/>
<evidence type="ECO:0000259" key="2">
    <source>
        <dbReference type="PROSITE" id="PS50011"/>
    </source>
</evidence>
<dbReference type="GO" id="GO:0005737">
    <property type="term" value="C:cytoplasm"/>
    <property type="evidence" value="ECO:0007669"/>
    <property type="project" value="TreeGrafter"/>
</dbReference>
<dbReference type="STRING" id="128403.WA1_22260"/>
<dbReference type="GO" id="GO:0031179">
    <property type="term" value="P:peptide modification"/>
    <property type="evidence" value="ECO:0007669"/>
    <property type="project" value="InterPro"/>
</dbReference>
<dbReference type="SMART" id="SM00220">
    <property type="entry name" value="S_TKc"/>
    <property type="match status" value="1"/>
</dbReference>
<dbReference type="CDD" id="cd04791">
    <property type="entry name" value="LanC_SerThrkinase"/>
    <property type="match status" value="1"/>
</dbReference>
<feature type="binding site" evidence="1">
    <location>
        <position position="781"/>
    </location>
    <ligand>
        <name>Zn(2+)</name>
        <dbReference type="ChEBI" id="CHEBI:29105"/>
    </ligand>
</feature>
<dbReference type="SUPFAM" id="SSF158745">
    <property type="entry name" value="LanC-like"/>
    <property type="match status" value="1"/>
</dbReference>
<evidence type="ECO:0000256" key="1">
    <source>
        <dbReference type="PIRSR" id="PIRSR607822-1"/>
    </source>
</evidence>
<dbReference type="GO" id="GO:0004674">
    <property type="term" value="F:protein serine/threonine kinase activity"/>
    <property type="evidence" value="ECO:0007669"/>
    <property type="project" value="TreeGrafter"/>
</dbReference>
<reference evidence="3 4" key="1">
    <citation type="journal article" date="2013" name="Genome Biol. Evol.">
        <title>Genomes of Stigonematalean cyanobacteria (subsection V) and the evolution of oxygenic photosynthesis from prokaryotes to plastids.</title>
        <authorList>
            <person name="Dagan T."/>
            <person name="Roettger M."/>
            <person name="Stucken K."/>
            <person name="Landan G."/>
            <person name="Koch R."/>
            <person name="Major P."/>
            <person name="Gould S.B."/>
            <person name="Goremykin V.V."/>
            <person name="Rippka R."/>
            <person name="Tandeau de Marsac N."/>
            <person name="Gugger M."/>
            <person name="Lockhart P.J."/>
            <person name="Allen J.F."/>
            <person name="Brune I."/>
            <person name="Maus I."/>
            <person name="Puhler A."/>
            <person name="Martin W.F."/>
        </authorList>
    </citation>
    <scope>NUCLEOTIDE SEQUENCE [LARGE SCALE GENOMIC DNA]</scope>
    <source>
        <strain evidence="3 4">PCC 7110</strain>
    </source>
</reference>
<dbReference type="EMBL" id="ANNX02000021">
    <property type="protein sequence ID" value="KYC41419.1"/>
    <property type="molecule type" value="Genomic_DNA"/>
</dbReference>
<protein>
    <recommendedName>
        <fullName evidence="2">Protein kinase domain-containing protein</fullName>
    </recommendedName>
</protein>
<dbReference type="Pfam" id="PF25816">
    <property type="entry name" value="RamC_N"/>
    <property type="match status" value="1"/>
</dbReference>
<keyword evidence="1" id="KW-0479">Metal-binding</keyword>
<organism evidence="3 4">
    <name type="scientific">Scytonema hofmannii PCC 7110</name>
    <dbReference type="NCBI Taxonomy" id="128403"/>
    <lineage>
        <taxon>Bacteria</taxon>
        <taxon>Bacillati</taxon>
        <taxon>Cyanobacteriota</taxon>
        <taxon>Cyanophyceae</taxon>
        <taxon>Nostocales</taxon>
        <taxon>Scytonemataceae</taxon>
        <taxon>Scytonema</taxon>
    </lineage>
</organism>
<dbReference type="Pfam" id="PF05147">
    <property type="entry name" value="LANC_like"/>
    <property type="match status" value="1"/>
</dbReference>
<dbReference type="InterPro" id="IPR058053">
    <property type="entry name" value="RamC_C"/>
</dbReference>
<dbReference type="InterPro" id="IPR012341">
    <property type="entry name" value="6hp_glycosidase-like_sf"/>
</dbReference>
<dbReference type="GO" id="GO:0005975">
    <property type="term" value="P:carbohydrate metabolic process"/>
    <property type="evidence" value="ECO:0007669"/>
    <property type="project" value="InterPro"/>
</dbReference>
<feature type="binding site" evidence="1">
    <location>
        <position position="827"/>
    </location>
    <ligand>
        <name>Zn(2+)</name>
        <dbReference type="ChEBI" id="CHEBI:29105"/>
    </ligand>
</feature>
<dbReference type="PRINTS" id="PR01950">
    <property type="entry name" value="LANCSUPER"/>
</dbReference>
<dbReference type="GO" id="GO:0046872">
    <property type="term" value="F:metal ion binding"/>
    <property type="evidence" value="ECO:0007669"/>
    <property type="project" value="UniProtKB-KW"/>
</dbReference>
<sequence length="916" mass="102557">MFGNALLKKNSYFQQELIDFDRNYYDIITSFGLKAKTSFPWVMVGETNQVQGWKLHISSIPIEAANLLARVVPFLKKHQCVFKVALDMSILYELNEGNLGSTQIGKFITVYPRSNYEARFLAETLVEITQYFSGPVIVTDLRLGDVVYTRYGSFNSIQSQDRLGLSVSAIYTSNGSLEKDSYSVPFVPPHDVANPFTDFFISSEPYHSLVLTGESPLSHESDKLFGPGYLFLEVIKQHPKGAVFRGIDLRSQENVSIKIIKQGRQHCVSDEYGRDIRTRLQRQESLHNFLYGLVPIPKVDPYFEVKGDGYLPIEYIEGQSLDSLVSSSLTNRSWRSLSLSAKTQLLSYLEKLISAVQALHGAGYVHRDLTGANIWIGADEKVYLLDLELAHNIKDNTPAFILGTPGFMSPEQEAGEPPAFTDDIYAIGCLIILLLTGLPPHLLLFANEQNRVNQWLELTHDVPIELVEIAAQCVKCNAIERPDLQQIKMTVLESKAGLISCINTQDFASLSIRSQINDFIVKGQQGLLDAVISDRTTGLWLSSSVNNMLHQDIKAVRFYEVRRSANTGVAGVVYLLSRLARFGYDTEAVRDRVQKAIQWLLWDDTTPDKQLPGLHFGEAGVAVAIAEAISSGLIQRDRQIDAFLMQALSGKLDWSDITHGAAGQGVAVLYCADRLQDATLLGLVHRCANYLINTQKDDGSWETPPGVENMSGQILTGFAHGVSGIVYFLSEYAYRFDSSAAEKAWQTGADWLFEQAHLTQDQQGLEWYVSDTQKDKWKWWCHGSPGIALTFLRLYEHTKNDAYAEIAIHALQAHPIDMRHRNLSQCHGLSGLGEIYLEAARILGDRQWLERAENIAKTLIALRQETDRSSITWLVENLYQPTADLMIGAGGIIHFLLRLSLQAEKIGFPLLLDPIK</sequence>
<dbReference type="InterPro" id="IPR000719">
    <property type="entry name" value="Prot_kinase_dom"/>
</dbReference>
<dbReference type="InterPro" id="IPR011009">
    <property type="entry name" value="Kinase-like_dom_sf"/>
</dbReference>
<dbReference type="SUPFAM" id="SSF56112">
    <property type="entry name" value="Protein kinase-like (PK-like)"/>
    <property type="match status" value="1"/>
</dbReference>
<gene>
    <name evidence="3" type="ORF">WA1_22260</name>
</gene>